<feature type="coiled-coil region" evidence="1">
    <location>
        <begin position="380"/>
        <end position="431"/>
    </location>
</feature>
<comment type="caution">
    <text evidence="3">The sequence shown here is derived from an EMBL/GenBank/DDBJ whole genome shotgun (WGS) entry which is preliminary data.</text>
</comment>
<dbReference type="Proteomes" id="UP000609064">
    <property type="component" value="Unassembled WGS sequence"/>
</dbReference>
<reference evidence="3" key="2">
    <citation type="submission" date="2020-09" db="EMBL/GenBank/DDBJ databases">
        <authorList>
            <person name="Sun Q."/>
            <person name="Zhou Y."/>
        </authorList>
    </citation>
    <scope>NUCLEOTIDE SEQUENCE</scope>
    <source>
        <strain evidence="3">CGMCC 1.15958</strain>
    </source>
</reference>
<sequence length="590" mass="68933">MILKKIYTEPKQLFEPVKFIDGINFIFGKKEQSTDTKKSLNGIGKSTFLDLLDFALLSSYRSDTSPRLMAAQQKGILKGLSVVLEFEVNQIEYAISRSFEEPNSVKFSINDSSFEDYSVDDLKRKLCKIIFLKKDYEGYFDEKWLRYLLLFFLKIQKPKKEKFTDPVKYIKELTAAELNQYLLFLMDIDNKLAHQNFKLQTDLKNIEPTIKGIKKFILESYGIQDIGEASSRVKTLIIEIEEIEKAIKSFNLSKQYQIDESRANKLTAEIKELWFLNHQDRKKIDAYRDSVHEEINVNPLKIKRMYEELNSLLANNIKKSLDEAIKFKKKLISSRQEFIEEEINQLVESIRERELEIEKKGIERRSFFAMLESEKAITDLTEAFKSLSNKQNEKASLESQTKIYQDLIREKNQIEQEEKKLEGKILDYSLKNEKEELAFSRLFRSIYNYLYPDLNDPSIFSISPNLDADSKLQINILPNNEMLSKGRNQGRTLIYDLAVLLNSIDKKINAPRFLVHDGIFDGMDKAHFIKLYEFLEEQKLQGKRFQYILTYNEEGTLTDNFGNADKVTTEKIEAEAILVLSPKKKLLGDF</sequence>
<dbReference type="InterPro" id="IPR027417">
    <property type="entry name" value="P-loop_NTPase"/>
</dbReference>
<organism evidence="3 4">
    <name type="scientific">Emticicia aquatilis</name>
    <dbReference type="NCBI Taxonomy" id="1537369"/>
    <lineage>
        <taxon>Bacteria</taxon>
        <taxon>Pseudomonadati</taxon>
        <taxon>Bacteroidota</taxon>
        <taxon>Cytophagia</taxon>
        <taxon>Cytophagales</taxon>
        <taxon>Leadbetterellaceae</taxon>
        <taxon>Emticicia</taxon>
    </lineage>
</organism>
<dbReference type="InterPro" id="IPR018760">
    <property type="entry name" value="DUF2326"/>
</dbReference>
<dbReference type="SUPFAM" id="SSF52540">
    <property type="entry name" value="P-loop containing nucleoside triphosphate hydrolases"/>
    <property type="match status" value="1"/>
</dbReference>
<name>A0A916YFK0_9BACT</name>
<evidence type="ECO:0000256" key="1">
    <source>
        <dbReference type="SAM" id="Coils"/>
    </source>
</evidence>
<keyword evidence="4" id="KW-1185">Reference proteome</keyword>
<dbReference type="AlphaFoldDB" id="A0A916YFK0"/>
<dbReference type="RefSeq" id="WP_188763972.1">
    <property type="nucleotide sequence ID" value="NZ_BMKK01000001.1"/>
</dbReference>
<evidence type="ECO:0000259" key="2">
    <source>
        <dbReference type="Pfam" id="PF10088"/>
    </source>
</evidence>
<keyword evidence="1" id="KW-0175">Coiled coil</keyword>
<gene>
    <name evidence="3" type="ORF">GCM10011514_03210</name>
</gene>
<dbReference type="EMBL" id="BMKK01000001">
    <property type="protein sequence ID" value="GGD42600.1"/>
    <property type="molecule type" value="Genomic_DNA"/>
</dbReference>
<feature type="domain" description="DUF2326" evidence="2">
    <location>
        <begin position="451"/>
        <end position="586"/>
    </location>
</feature>
<reference evidence="3" key="1">
    <citation type="journal article" date="2014" name="Int. J. Syst. Evol. Microbiol.">
        <title>Complete genome sequence of Corynebacterium casei LMG S-19264T (=DSM 44701T), isolated from a smear-ripened cheese.</title>
        <authorList>
            <consortium name="US DOE Joint Genome Institute (JGI-PGF)"/>
            <person name="Walter F."/>
            <person name="Albersmeier A."/>
            <person name="Kalinowski J."/>
            <person name="Ruckert C."/>
        </authorList>
    </citation>
    <scope>NUCLEOTIDE SEQUENCE</scope>
    <source>
        <strain evidence="3">CGMCC 1.15958</strain>
    </source>
</reference>
<proteinExistence type="predicted"/>
<evidence type="ECO:0000313" key="3">
    <source>
        <dbReference type="EMBL" id="GGD42600.1"/>
    </source>
</evidence>
<accession>A0A916YFK0</accession>
<protein>
    <recommendedName>
        <fullName evidence="2">DUF2326 domain-containing protein</fullName>
    </recommendedName>
</protein>
<dbReference type="Pfam" id="PF10088">
    <property type="entry name" value="DUF2326"/>
    <property type="match status" value="1"/>
</dbReference>
<dbReference type="Gene3D" id="3.40.50.300">
    <property type="entry name" value="P-loop containing nucleotide triphosphate hydrolases"/>
    <property type="match status" value="1"/>
</dbReference>
<evidence type="ECO:0000313" key="4">
    <source>
        <dbReference type="Proteomes" id="UP000609064"/>
    </source>
</evidence>